<feature type="non-terminal residue" evidence="2">
    <location>
        <position position="28"/>
    </location>
</feature>
<evidence type="ECO:0000256" key="1">
    <source>
        <dbReference type="SAM" id="MobiDB-lite"/>
    </source>
</evidence>
<evidence type="ECO:0000313" key="2">
    <source>
        <dbReference type="EMBL" id="GFS56208.1"/>
    </source>
</evidence>
<organism evidence="2 3">
    <name type="scientific">Nephila pilipes</name>
    <name type="common">Giant wood spider</name>
    <name type="synonym">Nephila maculata</name>
    <dbReference type="NCBI Taxonomy" id="299642"/>
    <lineage>
        <taxon>Eukaryota</taxon>
        <taxon>Metazoa</taxon>
        <taxon>Ecdysozoa</taxon>
        <taxon>Arthropoda</taxon>
        <taxon>Chelicerata</taxon>
        <taxon>Arachnida</taxon>
        <taxon>Araneae</taxon>
        <taxon>Araneomorphae</taxon>
        <taxon>Entelegynae</taxon>
        <taxon>Araneoidea</taxon>
        <taxon>Nephilidae</taxon>
        <taxon>Nephila</taxon>
    </lineage>
</organism>
<proteinExistence type="predicted"/>
<dbReference type="Proteomes" id="UP000887013">
    <property type="component" value="Unassembled WGS sequence"/>
</dbReference>
<accession>A0A8X6IQQ3</accession>
<sequence>MGGSSCSRNKKRKFHSNRYTVNKRVDSE</sequence>
<evidence type="ECO:0000313" key="3">
    <source>
        <dbReference type="Proteomes" id="UP000887013"/>
    </source>
</evidence>
<dbReference type="EMBL" id="BMAW01046570">
    <property type="protein sequence ID" value="GFS56208.1"/>
    <property type="molecule type" value="Genomic_DNA"/>
</dbReference>
<dbReference type="AlphaFoldDB" id="A0A8X6IQQ3"/>
<reference evidence="2" key="1">
    <citation type="submission" date="2020-08" db="EMBL/GenBank/DDBJ databases">
        <title>Multicomponent nature underlies the extraordinary mechanical properties of spider dragline silk.</title>
        <authorList>
            <person name="Kono N."/>
            <person name="Nakamura H."/>
            <person name="Mori M."/>
            <person name="Yoshida Y."/>
            <person name="Ohtoshi R."/>
            <person name="Malay A.D."/>
            <person name="Moran D.A.P."/>
            <person name="Tomita M."/>
            <person name="Numata K."/>
            <person name="Arakawa K."/>
        </authorList>
    </citation>
    <scope>NUCLEOTIDE SEQUENCE</scope>
</reference>
<gene>
    <name evidence="2" type="ORF">NPIL_262381</name>
</gene>
<name>A0A8X6IQQ3_NEPPI</name>
<comment type="caution">
    <text evidence="2">The sequence shown here is derived from an EMBL/GenBank/DDBJ whole genome shotgun (WGS) entry which is preliminary data.</text>
</comment>
<protein>
    <submittedName>
        <fullName evidence="2">Uncharacterized protein</fullName>
    </submittedName>
</protein>
<keyword evidence="3" id="KW-1185">Reference proteome</keyword>
<feature type="region of interest" description="Disordered" evidence="1">
    <location>
        <begin position="1"/>
        <end position="28"/>
    </location>
</feature>